<feature type="region of interest" description="Disordered" evidence="2">
    <location>
        <begin position="1"/>
        <end position="24"/>
    </location>
</feature>
<accession>A0A953I2U5</accession>
<keyword evidence="3" id="KW-0472">Membrane</keyword>
<proteinExistence type="predicted"/>
<name>A0A953I2U5_SYMTR</name>
<dbReference type="AlphaFoldDB" id="A0A953I2U5"/>
<evidence type="ECO:0000256" key="3">
    <source>
        <dbReference type="SAM" id="Phobius"/>
    </source>
</evidence>
<keyword evidence="3" id="KW-1133">Transmembrane helix</keyword>
<protein>
    <submittedName>
        <fullName evidence="4">Uncharacterized protein</fullName>
    </submittedName>
</protein>
<reference evidence="4" key="1">
    <citation type="submission" date="2017-11" db="EMBL/GenBank/DDBJ databases">
        <title>Three new genomes from thermophilic consortium.</title>
        <authorList>
            <person name="Quaggio R."/>
            <person name="Amgarten D."/>
            <person name="Setubal J.C."/>
        </authorList>
    </citation>
    <scope>NUCLEOTIDE SEQUENCE</scope>
    <source>
        <strain evidence="4">ZCTH01-B2</strain>
    </source>
</reference>
<dbReference type="Pfam" id="PF04977">
    <property type="entry name" value="DivIC"/>
    <property type="match status" value="1"/>
</dbReference>
<organism evidence="4 5">
    <name type="scientific">Symbiobacterium thermophilum</name>
    <dbReference type="NCBI Taxonomy" id="2734"/>
    <lineage>
        <taxon>Bacteria</taxon>
        <taxon>Bacillati</taxon>
        <taxon>Bacillota</taxon>
        <taxon>Clostridia</taxon>
        <taxon>Eubacteriales</taxon>
        <taxon>Symbiobacteriaceae</taxon>
        <taxon>Symbiobacterium</taxon>
    </lineage>
</organism>
<evidence type="ECO:0000256" key="1">
    <source>
        <dbReference type="SAM" id="Coils"/>
    </source>
</evidence>
<sequence length="119" mass="13481">MRTPYRRADTAATAPEPGRRARGNPLRRHWLTGALIAAVGAVLSFAALELYEARMQLEHALQAQAQVESELRALQEKNRRLSETLERVTSDESMELKAKQLGFTWPDEQVYQTIVPRGH</sequence>
<keyword evidence="1" id="KW-0175">Coiled coil</keyword>
<dbReference type="RefSeq" id="WP_273379544.1">
    <property type="nucleotide sequence ID" value="NZ_JACSIR010000002.1"/>
</dbReference>
<dbReference type="Proteomes" id="UP000732377">
    <property type="component" value="Unassembled WGS sequence"/>
</dbReference>
<dbReference type="InterPro" id="IPR007060">
    <property type="entry name" value="FtsL/DivIC"/>
</dbReference>
<keyword evidence="3" id="KW-0812">Transmembrane</keyword>
<feature type="coiled-coil region" evidence="1">
    <location>
        <begin position="57"/>
        <end position="91"/>
    </location>
</feature>
<evidence type="ECO:0000313" key="5">
    <source>
        <dbReference type="Proteomes" id="UP000732377"/>
    </source>
</evidence>
<comment type="caution">
    <text evidence="4">The sequence shown here is derived from an EMBL/GenBank/DDBJ whole genome shotgun (WGS) entry which is preliminary data.</text>
</comment>
<dbReference type="EMBL" id="PIUK01000085">
    <property type="protein sequence ID" value="MBY6276510.1"/>
    <property type="molecule type" value="Genomic_DNA"/>
</dbReference>
<evidence type="ECO:0000313" key="4">
    <source>
        <dbReference type="EMBL" id="MBY6276510.1"/>
    </source>
</evidence>
<gene>
    <name evidence="4" type="ORF">CWE10_09890</name>
</gene>
<evidence type="ECO:0000256" key="2">
    <source>
        <dbReference type="SAM" id="MobiDB-lite"/>
    </source>
</evidence>
<feature type="transmembrane region" description="Helical" evidence="3">
    <location>
        <begin position="30"/>
        <end position="51"/>
    </location>
</feature>